<feature type="region of interest" description="Disordered" evidence="1">
    <location>
        <begin position="153"/>
        <end position="173"/>
    </location>
</feature>
<proteinExistence type="predicted"/>
<evidence type="ECO:0000313" key="2">
    <source>
        <dbReference type="Proteomes" id="UP000492821"/>
    </source>
</evidence>
<accession>A0A7E4VF33</accession>
<dbReference type="AlphaFoldDB" id="A0A7E4VF33"/>
<sequence length="287" mass="30420">MSKPSAVNPNSSRFRAAHASFRLRMLHEQHAPVAAEPPVITVATASPGSIMKDTPEKKEKRSLRKFPFHMARSDSSQPGGTGSTSSTPTTTIPPSVPVASRTQSEKRSTLAALDLCKTLSGSQRKKLYSSTPPHTPTTLSVDAAETIIAKQKINRSASSGSTRKRLSGGSADDGAAVTVSPLAGGASAVVSSSGVTSTSAGGHHGPPSPKGIGSSVPHKSKFKMAHESFRIRMFQEQYGFEPVFMTKKRAADSKFSEFKGGDLNKYTSRSYTIKDGVEIFGGHYPID</sequence>
<feature type="region of interest" description="Disordered" evidence="1">
    <location>
        <begin position="44"/>
        <end position="107"/>
    </location>
</feature>
<name>A0A7E4VF33_PANRE</name>
<protein>
    <submittedName>
        <fullName evidence="3">Flocculation protein FLO11-like</fullName>
    </submittedName>
</protein>
<feature type="compositionally biased region" description="Low complexity" evidence="1">
    <location>
        <begin position="192"/>
        <end position="201"/>
    </location>
</feature>
<evidence type="ECO:0000256" key="1">
    <source>
        <dbReference type="SAM" id="MobiDB-lite"/>
    </source>
</evidence>
<dbReference type="WBParaSite" id="Pan_g20036.t1">
    <property type="protein sequence ID" value="Pan_g20036.t1"/>
    <property type="gene ID" value="Pan_g20036"/>
</dbReference>
<dbReference type="Proteomes" id="UP000492821">
    <property type="component" value="Unassembled WGS sequence"/>
</dbReference>
<organism evidence="2 3">
    <name type="scientific">Panagrellus redivivus</name>
    <name type="common">Microworm</name>
    <dbReference type="NCBI Taxonomy" id="6233"/>
    <lineage>
        <taxon>Eukaryota</taxon>
        <taxon>Metazoa</taxon>
        <taxon>Ecdysozoa</taxon>
        <taxon>Nematoda</taxon>
        <taxon>Chromadorea</taxon>
        <taxon>Rhabditida</taxon>
        <taxon>Tylenchina</taxon>
        <taxon>Panagrolaimomorpha</taxon>
        <taxon>Panagrolaimoidea</taxon>
        <taxon>Panagrolaimidae</taxon>
        <taxon>Panagrellus</taxon>
    </lineage>
</organism>
<feature type="compositionally biased region" description="Low complexity" evidence="1">
    <location>
        <begin position="75"/>
        <end position="93"/>
    </location>
</feature>
<evidence type="ECO:0000313" key="3">
    <source>
        <dbReference type="WBParaSite" id="Pan_g20036.t1"/>
    </source>
</evidence>
<feature type="region of interest" description="Disordered" evidence="1">
    <location>
        <begin position="192"/>
        <end position="218"/>
    </location>
</feature>
<keyword evidence="2" id="KW-1185">Reference proteome</keyword>
<reference evidence="3" key="2">
    <citation type="submission" date="2020-10" db="UniProtKB">
        <authorList>
            <consortium name="WormBaseParasite"/>
        </authorList>
    </citation>
    <scope>IDENTIFICATION</scope>
</reference>
<reference evidence="2" key="1">
    <citation type="journal article" date="2013" name="Genetics">
        <title>The draft genome and transcriptome of Panagrellus redivivus are shaped by the harsh demands of a free-living lifestyle.</title>
        <authorList>
            <person name="Srinivasan J."/>
            <person name="Dillman A.R."/>
            <person name="Macchietto M.G."/>
            <person name="Heikkinen L."/>
            <person name="Lakso M."/>
            <person name="Fracchia K.M."/>
            <person name="Antoshechkin I."/>
            <person name="Mortazavi A."/>
            <person name="Wong G."/>
            <person name="Sternberg P.W."/>
        </authorList>
    </citation>
    <scope>NUCLEOTIDE SEQUENCE [LARGE SCALE GENOMIC DNA]</scope>
    <source>
        <strain evidence="2">MT8872</strain>
    </source>
</reference>